<evidence type="ECO:0000256" key="1">
    <source>
        <dbReference type="ARBA" id="ARBA00001974"/>
    </source>
</evidence>
<dbReference type="InterPro" id="IPR023753">
    <property type="entry name" value="FAD/NAD-binding_dom"/>
</dbReference>
<comment type="cofactor">
    <cofactor evidence="1">
        <name>FAD</name>
        <dbReference type="ChEBI" id="CHEBI:57692"/>
    </cofactor>
</comment>
<evidence type="ECO:0000313" key="9">
    <source>
        <dbReference type="EMBL" id="KPI38166.1"/>
    </source>
</evidence>
<proteinExistence type="inferred from homology"/>
<dbReference type="OrthoDB" id="66881at2759"/>
<comment type="similarity">
    <text evidence="2">Belongs to the FAD-binding monooxygenase family.</text>
</comment>
<sequence length="443" mass="50525">MGSLHNIVCCDVLVVGAGLSGIAALYKLRKLGLSVKAVETGPELGGTWYWNKYPGARVDSEFPFYQLDIPEVWKDWKFTERFPDRNELRAYFKHVDNVCKLSKDTYFNAKAYNMSWDESRGIWTVSMDTGLVIKSKYVVVASGSLDKPYTPNFPGLDEFKGEIYHSREWPDNATLKGRKIAVIGAGATGIQVVQESAKLASELSVFIRRPSTCLPMVQRPLTDQLRNTQRDSFPELFRDCRLSWSGFPLKRGPKAMETPAEQREAIFDETWAKGGFAFLAAFSDARTDPEANRLVYDYWKKKVRAKISDPIKREILAPTEPLYYFGTKRSPLEQDYYEMMNKDHVKLVSLLNNPFEKFTQNGVIMKDGTTHEFDILIVATGFESFTGSYYKLGLKSRSKVELQDTWASEIHTYLGLMISDYPNLFTVFGPQGMQMRLHILLNC</sequence>
<protein>
    <submittedName>
        <fullName evidence="9">Baeyer-Villiger monooxygenase</fullName>
    </submittedName>
</protein>
<dbReference type="AlphaFoldDB" id="A0A0N1H695"/>
<dbReference type="GeneID" id="28731529"/>
<dbReference type="Pfam" id="PF07992">
    <property type="entry name" value="Pyr_redox_2"/>
    <property type="match status" value="1"/>
</dbReference>
<dbReference type="EMBL" id="LFJN01000020">
    <property type="protein sequence ID" value="KPI38166.1"/>
    <property type="molecule type" value="Genomic_DNA"/>
</dbReference>
<keyword evidence="6" id="KW-0560">Oxidoreductase</keyword>
<evidence type="ECO:0000256" key="3">
    <source>
        <dbReference type="ARBA" id="ARBA00022630"/>
    </source>
</evidence>
<keyword evidence="10" id="KW-1185">Reference proteome</keyword>
<dbReference type="GO" id="GO:0050660">
    <property type="term" value="F:flavin adenine dinucleotide binding"/>
    <property type="evidence" value="ECO:0007669"/>
    <property type="project" value="InterPro"/>
</dbReference>
<evidence type="ECO:0000256" key="5">
    <source>
        <dbReference type="ARBA" id="ARBA00022857"/>
    </source>
</evidence>
<dbReference type="GO" id="GO:0004497">
    <property type="term" value="F:monooxygenase activity"/>
    <property type="evidence" value="ECO:0007669"/>
    <property type="project" value="UniProtKB-KW"/>
</dbReference>
<keyword evidence="7 9" id="KW-0503">Monooxygenase</keyword>
<evidence type="ECO:0000256" key="2">
    <source>
        <dbReference type="ARBA" id="ARBA00010139"/>
    </source>
</evidence>
<evidence type="ECO:0000259" key="8">
    <source>
        <dbReference type="Pfam" id="PF07992"/>
    </source>
</evidence>
<dbReference type="Proteomes" id="UP000038010">
    <property type="component" value="Unassembled WGS sequence"/>
</dbReference>
<dbReference type="PRINTS" id="PR00411">
    <property type="entry name" value="PNDRDTASEI"/>
</dbReference>
<dbReference type="InterPro" id="IPR036188">
    <property type="entry name" value="FAD/NAD-bd_sf"/>
</dbReference>
<dbReference type="SUPFAM" id="SSF51905">
    <property type="entry name" value="FAD/NAD(P)-binding domain"/>
    <property type="match status" value="1"/>
</dbReference>
<dbReference type="VEuPathDB" id="FungiDB:AB675_1085"/>
<comment type="caution">
    <text evidence="9">The sequence shown here is derived from an EMBL/GenBank/DDBJ whole genome shotgun (WGS) entry which is preliminary data.</text>
</comment>
<dbReference type="RefSeq" id="XP_017998129.1">
    <property type="nucleotide sequence ID" value="XM_018139658.1"/>
</dbReference>
<evidence type="ECO:0000256" key="6">
    <source>
        <dbReference type="ARBA" id="ARBA00023002"/>
    </source>
</evidence>
<feature type="domain" description="FAD/NAD(P)-binding" evidence="8">
    <location>
        <begin position="11"/>
        <end position="228"/>
    </location>
</feature>
<keyword evidence="3" id="KW-0285">Flavoprotein</keyword>
<evidence type="ECO:0000256" key="4">
    <source>
        <dbReference type="ARBA" id="ARBA00022827"/>
    </source>
</evidence>
<reference evidence="9 10" key="1">
    <citation type="submission" date="2015-06" db="EMBL/GenBank/DDBJ databases">
        <title>Draft genome of the ant-associated black yeast Phialophora attae CBS 131958.</title>
        <authorList>
            <person name="Moreno L.F."/>
            <person name="Stielow B.J."/>
            <person name="de Hoog S."/>
            <person name="Vicente V.A."/>
            <person name="Weiss V.A."/>
            <person name="de Vries M."/>
            <person name="Cruz L.M."/>
            <person name="Souza E.M."/>
        </authorList>
    </citation>
    <scope>NUCLEOTIDE SEQUENCE [LARGE SCALE GENOMIC DNA]</scope>
    <source>
        <strain evidence="9 10">CBS 131958</strain>
    </source>
</reference>
<dbReference type="PANTHER" id="PTHR43098:SF3">
    <property type="entry name" value="L-ORNITHINE N(5)-MONOOXYGENASE-RELATED"/>
    <property type="match status" value="1"/>
</dbReference>
<dbReference type="PIRSF" id="PIRSF000332">
    <property type="entry name" value="FMO"/>
    <property type="match status" value="1"/>
</dbReference>
<keyword evidence="5" id="KW-0521">NADP</keyword>
<keyword evidence="4" id="KW-0274">FAD</keyword>
<dbReference type="Gene3D" id="3.50.50.60">
    <property type="entry name" value="FAD/NAD(P)-binding domain"/>
    <property type="match status" value="2"/>
</dbReference>
<dbReference type="InterPro" id="IPR050775">
    <property type="entry name" value="FAD-binding_Monooxygenases"/>
</dbReference>
<dbReference type="InterPro" id="IPR000960">
    <property type="entry name" value="Flavin_mOase"/>
</dbReference>
<evidence type="ECO:0000256" key="7">
    <source>
        <dbReference type="ARBA" id="ARBA00023033"/>
    </source>
</evidence>
<organism evidence="9 10">
    <name type="scientific">Cyphellophora attinorum</name>
    <dbReference type="NCBI Taxonomy" id="1664694"/>
    <lineage>
        <taxon>Eukaryota</taxon>
        <taxon>Fungi</taxon>
        <taxon>Dikarya</taxon>
        <taxon>Ascomycota</taxon>
        <taxon>Pezizomycotina</taxon>
        <taxon>Eurotiomycetes</taxon>
        <taxon>Chaetothyriomycetidae</taxon>
        <taxon>Chaetothyriales</taxon>
        <taxon>Cyphellophoraceae</taxon>
        <taxon>Cyphellophora</taxon>
    </lineage>
</organism>
<gene>
    <name evidence="9" type="ORF">AB675_1085</name>
</gene>
<dbReference type="GO" id="GO:0050661">
    <property type="term" value="F:NADP binding"/>
    <property type="evidence" value="ECO:0007669"/>
    <property type="project" value="InterPro"/>
</dbReference>
<dbReference type="PANTHER" id="PTHR43098">
    <property type="entry name" value="L-ORNITHINE N(5)-MONOOXYGENASE-RELATED"/>
    <property type="match status" value="1"/>
</dbReference>
<name>A0A0N1H695_9EURO</name>
<accession>A0A0N1H695</accession>
<evidence type="ECO:0000313" key="10">
    <source>
        <dbReference type="Proteomes" id="UP000038010"/>
    </source>
</evidence>